<protein>
    <submittedName>
        <fullName evidence="1">Uncharacterized protein</fullName>
    </submittedName>
</protein>
<comment type="caution">
    <text evidence="1">The sequence shown here is derived from an EMBL/GenBank/DDBJ whole genome shotgun (WGS) entry which is preliminary data.</text>
</comment>
<accession>A0ACC0U3P4</accession>
<reference evidence="1" key="1">
    <citation type="submission" date="2021-03" db="EMBL/GenBank/DDBJ databases">
        <title>Evolutionary priming and transition to the ectomycorrhizal habit in an iconic lineage of mushroom-forming fungi: is preadaptation a requirement?</title>
        <authorList>
            <consortium name="DOE Joint Genome Institute"/>
            <person name="Looney B.P."/>
            <person name="Miyauchi S."/>
            <person name="Morin E."/>
            <person name="Drula E."/>
            <person name="Courty P.E."/>
            <person name="Chicoki N."/>
            <person name="Fauchery L."/>
            <person name="Kohler A."/>
            <person name="Kuo A."/>
            <person name="LaButti K."/>
            <person name="Pangilinan J."/>
            <person name="Lipzen A."/>
            <person name="Riley R."/>
            <person name="Andreopoulos W."/>
            <person name="He G."/>
            <person name="Johnson J."/>
            <person name="Barry K.W."/>
            <person name="Grigoriev I.V."/>
            <person name="Nagy L."/>
            <person name="Hibbett D."/>
            <person name="Henrissat B."/>
            <person name="Matheny P.B."/>
            <person name="Labbe J."/>
            <person name="Martin A.F."/>
        </authorList>
    </citation>
    <scope>NUCLEOTIDE SEQUENCE</scope>
    <source>
        <strain evidence="1">BPL698</strain>
    </source>
</reference>
<dbReference type="Proteomes" id="UP001207468">
    <property type="component" value="Unassembled WGS sequence"/>
</dbReference>
<evidence type="ECO:0000313" key="1">
    <source>
        <dbReference type="EMBL" id="KAI9461533.1"/>
    </source>
</evidence>
<keyword evidence="2" id="KW-1185">Reference proteome</keyword>
<organism evidence="1 2">
    <name type="scientific">Russula earlei</name>
    <dbReference type="NCBI Taxonomy" id="71964"/>
    <lineage>
        <taxon>Eukaryota</taxon>
        <taxon>Fungi</taxon>
        <taxon>Dikarya</taxon>
        <taxon>Basidiomycota</taxon>
        <taxon>Agaricomycotina</taxon>
        <taxon>Agaricomycetes</taxon>
        <taxon>Russulales</taxon>
        <taxon>Russulaceae</taxon>
        <taxon>Russula</taxon>
    </lineage>
</organism>
<name>A0ACC0U3P4_9AGAM</name>
<evidence type="ECO:0000313" key="2">
    <source>
        <dbReference type="Proteomes" id="UP001207468"/>
    </source>
</evidence>
<dbReference type="EMBL" id="JAGFNK010000176">
    <property type="protein sequence ID" value="KAI9461533.1"/>
    <property type="molecule type" value="Genomic_DNA"/>
</dbReference>
<proteinExistence type="predicted"/>
<gene>
    <name evidence="1" type="ORF">F5148DRAFT_1315956</name>
</gene>
<sequence length="499" mass="57321">MSRLPRLHSTESNGQGAPSYESQLWGSLRVYIHILDDDSLLSIFSLCRPALLDEDETDDTHVLRGGRWDRERWWYTFAHVCRRWRHLVLGSASHLGLCLLCTYGTPVADMLAQSPALPLVMDYINIQCELTAQDEEGMLLALRHRDRVRRIRLWMPVANLEKLIAAMDDEFPMLDYLYIMPPAKHDTPLVLPETLQAPHLRHLILDDFAFPIGAPLLNTAAAIVTLSLMNIHPFAHFPPNDMLQWLSLLPQLETLLIAFHSPIPNRDVEDQLLHTPTVTHATLPNLRWFGFFGTSVYLEALLPWITTPNLKRLDILLFNQLTFSIPHLLQFMRTTENLTFNRATIGFFNEGVDVRVYPGEGARVFSLYMRIICKGLDWQVASAAQIFNGPTTVFSAVDDLALEYRRHSVPWEWKNEADREQWRELLRSFNRVKTLRVDRKLIREVSRSLQIEAGQSPMELLPELKKLTYTGIDDARTSFASFIDARQTAGYPVSLVRLC</sequence>